<dbReference type="AlphaFoldDB" id="A0A1L9SJG0"/>
<accession>A0A1L9SJG0</accession>
<protein>
    <submittedName>
        <fullName evidence="2">Uncharacterized protein</fullName>
    </submittedName>
</protein>
<organism evidence="2 3">
    <name type="scientific">Penicilliopsis zonata CBS 506.65</name>
    <dbReference type="NCBI Taxonomy" id="1073090"/>
    <lineage>
        <taxon>Eukaryota</taxon>
        <taxon>Fungi</taxon>
        <taxon>Dikarya</taxon>
        <taxon>Ascomycota</taxon>
        <taxon>Pezizomycotina</taxon>
        <taxon>Eurotiomycetes</taxon>
        <taxon>Eurotiomycetidae</taxon>
        <taxon>Eurotiales</taxon>
        <taxon>Aspergillaceae</taxon>
        <taxon>Penicilliopsis</taxon>
    </lineage>
</organism>
<feature type="compositionally biased region" description="Polar residues" evidence="1">
    <location>
        <begin position="49"/>
        <end position="60"/>
    </location>
</feature>
<evidence type="ECO:0000256" key="1">
    <source>
        <dbReference type="SAM" id="MobiDB-lite"/>
    </source>
</evidence>
<dbReference type="GeneID" id="34613853"/>
<dbReference type="EMBL" id="KV878341">
    <property type="protein sequence ID" value="OJJ47297.1"/>
    <property type="molecule type" value="Genomic_DNA"/>
</dbReference>
<name>A0A1L9SJG0_9EURO</name>
<reference evidence="3" key="1">
    <citation type="journal article" date="2017" name="Genome Biol.">
        <title>Comparative genomics reveals high biological diversity and specific adaptations in the industrially and medically important fungal genus Aspergillus.</title>
        <authorList>
            <person name="de Vries R.P."/>
            <person name="Riley R."/>
            <person name="Wiebenga A."/>
            <person name="Aguilar-Osorio G."/>
            <person name="Amillis S."/>
            <person name="Uchima C.A."/>
            <person name="Anderluh G."/>
            <person name="Asadollahi M."/>
            <person name="Askin M."/>
            <person name="Barry K."/>
            <person name="Battaglia E."/>
            <person name="Bayram O."/>
            <person name="Benocci T."/>
            <person name="Braus-Stromeyer S.A."/>
            <person name="Caldana C."/>
            <person name="Canovas D."/>
            <person name="Cerqueira G.C."/>
            <person name="Chen F."/>
            <person name="Chen W."/>
            <person name="Choi C."/>
            <person name="Clum A."/>
            <person name="Dos Santos R.A."/>
            <person name="Damasio A.R."/>
            <person name="Diallinas G."/>
            <person name="Emri T."/>
            <person name="Fekete E."/>
            <person name="Flipphi M."/>
            <person name="Freyberg S."/>
            <person name="Gallo A."/>
            <person name="Gournas C."/>
            <person name="Habgood R."/>
            <person name="Hainaut M."/>
            <person name="Harispe M.L."/>
            <person name="Henrissat B."/>
            <person name="Hilden K.S."/>
            <person name="Hope R."/>
            <person name="Hossain A."/>
            <person name="Karabika E."/>
            <person name="Karaffa L."/>
            <person name="Karanyi Z."/>
            <person name="Krasevec N."/>
            <person name="Kuo A."/>
            <person name="Kusch H."/>
            <person name="LaButti K."/>
            <person name="Lagendijk E.L."/>
            <person name="Lapidus A."/>
            <person name="Levasseur A."/>
            <person name="Lindquist E."/>
            <person name="Lipzen A."/>
            <person name="Logrieco A.F."/>
            <person name="MacCabe A."/>
            <person name="Maekelae M.R."/>
            <person name="Malavazi I."/>
            <person name="Melin P."/>
            <person name="Meyer V."/>
            <person name="Mielnichuk N."/>
            <person name="Miskei M."/>
            <person name="Molnar A.P."/>
            <person name="Mule G."/>
            <person name="Ngan C.Y."/>
            <person name="Orejas M."/>
            <person name="Orosz E."/>
            <person name="Ouedraogo J.P."/>
            <person name="Overkamp K.M."/>
            <person name="Park H.-S."/>
            <person name="Perrone G."/>
            <person name="Piumi F."/>
            <person name="Punt P.J."/>
            <person name="Ram A.F."/>
            <person name="Ramon A."/>
            <person name="Rauscher S."/>
            <person name="Record E."/>
            <person name="Riano-Pachon D.M."/>
            <person name="Robert V."/>
            <person name="Roehrig J."/>
            <person name="Ruller R."/>
            <person name="Salamov A."/>
            <person name="Salih N.S."/>
            <person name="Samson R.A."/>
            <person name="Sandor E."/>
            <person name="Sanguinetti M."/>
            <person name="Schuetze T."/>
            <person name="Sepcic K."/>
            <person name="Shelest E."/>
            <person name="Sherlock G."/>
            <person name="Sophianopoulou V."/>
            <person name="Squina F.M."/>
            <person name="Sun H."/>
            <person name="Susca A."/>
            <person name="Todd R.B."/>
            <person name="Tsang A."/>
            <person name="Unkles S.E."/>
            <person name="van de Wiele N."/>
            <person name="van Rossen-Uffink D."/>
            <person name="Oliveira J.V."/>
            <person name="Vesth T.C."/>
            <person name="Visser J."/>
            <person name="Yu J.-H."/>
            <person name="Zhou M."/>
            <person name="Andersen M.R."/>
            <person name="Archer D.B."/>
            <person name="Baker S.E."/>
            <person name="Benoit I."/>
            <person name="Brakhage A.A."/>
            <person name="Braus G.H."/>
            <person name="Fischer R."/>
            <person name="Frisvad J.C."/>
            <person name="Goldman G.H."/>
            <person name="Houbraken J."/>
            <person name="Oakley B."/>
            <person name="Pocsi I."/>
            <person name="Scazzocchio C."/>
            <person name="Seiboth B."/>
            <person name="vanKuyk P.A."/>
            <person name="Wortman J."/>
            <person name="Dyer P.S."/>
            <person name="Grigoriev I.V."/>
        </authorList>
    </citation>
    <scope>NUCLEOTIDE SEQUENCE [LARGE SCALE GENOMIC DNA]</scope>
    <source>
        <strain evidence="3">CBS 506.65</strain>
    </source>
</reference>
<sequence>MRLVMIERPVRVVILVVPHGGWRPEIKAAWGGKGIRKHKDDSRDEPRLSTRQSKPSYNPQQALTETLQGSEVGTGPSLSHAAVGDGGGFVDSVRHCADVMYALGRAWTSCWASRIRNGFIDGYGYTEILSDMRIYYTTNRSTPPEQPCRMNSRLPTT</sequence>
<evidence type="ECO:0000313" key="3">
    <source>
        <dbReference type="Proteomes" id="UP000184188"/>
    </source>
</evidence>
<feature type="compositionally biased region" description="Basic and acidic residues" evidence="1">
    <location>
        <begin position="38"/>
        <end position="48"/>
    </location>
</feature>
<proteinExistence type="predicted"/>
<keyword evidence="3" id="KW-1185">Reference proteome</keyword>
<feature type="region of interest" description="Disordered" evidence="1">
    <location>
        <begin position="33"/>
        <end position="60"/>
    </location>
</feature>
<dbReference type="VEuPathDB" id="FungiDB:ASPZODRAFT_1935733"/>
<dbReference type="Proteomes" id="UP000184188">
    <property type="component" value="Unassembled WGS sequence"/>
</dbReference>
<evidence type="ECO:0000313" key="2">
    <source>
        <dbReference type="EMBL" id="OJJ47297.1"/>
    </source>
</evidence>
<dbReference type="RefSeq" id="XP_022581807.1">
    <property type="nucleotide sequence ID" value="XM_022727389.1"/>
</dbReference>
<gene>
    <name evidence="2" type="ORF">ASPZODRAFT_1935733</name>
</gene>